<dbReference type="AlphaFoldDB" id="A0A4Y2T1Q4"/>
<keyword evidence="3" id="KW-1185">Reference proteome</keyword>
<proteinExistence type="predicted"/>
<accession>A0A4Y2T1Q4</accession>
<evidence type="ECO:0000256" key="1">
    <source>
        <dbReference type="SAM" id="MobiDB-lite"/>
    </source>
</evidence>
<organism evidence="2 3">
    <name type="scientific">Araneus ventricosus</name>
    <name type="common">Orbweaver spider</name>
    <name type="synonym">Epeira ventricosa</name>
    <dbReference type="NCBI Taxonomy" id="182803"/>
    <lineage>
        <taxon>Eukaryota</taxon>
        <taxon>Metazoa</taxon>
        <taxon>Ecdysozoa</taxon>
        <taxon>Arthropoda</taxon>
        <taxon>Chelicerata</taxon>
        <taxon>Arachnida</taxon>
        <taxon>Araneae</taxon>
        <taxon>Araneomorphae</taxon>
        <taxon>Entelegynae</taxon>
        <taxon>Araneoidea</taxon>
        <taxon>Araneidae</taxon>
        <taxon>Araneus</taxon>
    </lineage>
</organism>
<sequence length="332" mass="38026">MDGHLTTPCGEKSNHFGLAPIYTGIYAGPISGNRWAYRVEARRYHAVENFQTIPPFSNIDRFKITSLAQTLSDGSAINLTRLSPRDEWMDTPHDPPVAQSNHFRFRSDMTEYRFPGPYLREPSGPSVQPPEISSSSNLSNWNHFFEFPERSKFSNPVSNPIGTRLTRDNSIDSTPIETNGWTPTRPLLAKSKATPVLRAELLRNSASDAVSQPLGLSSPNYRRSSLVETFEAEYHFSFGEKSEIFRKIEIFETRSRALSRDRYCANQFRLDPTPRDNSGHLQRPLWRNRRLRFTRRIYAEFGFGAVSRTLGLSVTNCDRRYSSSRTFKSYLP</sequence>
<gene>
    <name evidence="2" type="ORF">AVEN_207977_1</name>
</gene>
<name>A0A4Y2T1Q4_ARAVE</name>
<evidence type="ECO:0000313" key="3">
    <source>
        <dbReference type="Proteomes" id="UP000499080"/>
    </source>
</evidence>
<evidence type="ECO:0000313" key="2">
    <source>
        <dbReference type="EMBL" id="GBN93085.1"/>
    </source>
</evidence>
<dbReference type="Proteomes" id="UP000499080">
    <property type="component" value="Unassembled WGS sequence"/>
</dbReference>
<feature type="compositionally biased region" description="Polar residues" evidence="1">
    <location>
        <begin position="171"/>
        <end position="182"/>
    </location>
</feature>
<reference evidence="2 3" key="1">
    <citation type="journal article" date="2019" name="Sci. Rep.">
        <title>Orb-weaving spider Araneus ventricosus genome elucidates the spidroin gene catalogue.</title>
        <authorList>
            <person name="Kono N."/>
            <person name="Nakamura H."/>
            <person name="Ohtoshi R."/>
            <person name="Moran D.A.P."/>
            <person name="Shinohara A."/>
            <person name="Yoshida Y."/>
            <person name="Fujiwara M."/>
            <person name="Mori M."/>
            <person name="Tomita M."/>
            <person name="Arakawa K."/>
        </authorList>
    </citation>
    <scope>NUCLEOTIDE SEQUENCE [LARGE SCALE GENOMIC DNA]</scope>
</reference>
<dbReference type="EMBL" id="BGPR01024763">
    <property type="protein sequence ID" value="GBN93085.1"/>
    <property type="molecule type" value="Genomic_DNA"/>
</dbReference>
<comment type="caution">
    <text evidence="2">The sequence shown here is derived from an EMBL/GenBank/DDBJ whole genome shotgun (WGS) entry which is preliminary data.</text>
</comment>
<feature type="region of interest" description="Disordered" evidence="1">
    <location>
        <begin position="158"/>
        <end position="185"/>
    </location>
</feature>
<protein>
    <submittedName>
        <fullName evidence="2">Uncharacterized protein</fullName>
    </submittedName>
</protein>